<evidence type="ECO:0000256" key="1">
    <source>
        <dbReference type="SAM" id="MobiDB-lite"/>
    </source>
</evidence>
<dbReference type="PANTHER" id="PTHR31827:SF1">
    <property type="entry name" value="EMB|CAB89363.1"/>
    <property type="match status" value="1"/>
</dbReference>
<feature type="compositionally biased region" description="Acidic residues" evidence="1">
    <location>
        <begin position="286"/>
        <end position="313"/>
    </location>
</feature>
<feature type="domain" description="WRKY19-like zinc finger" evidence="2">
    <location>
        <begin position="393"/>
        <end position="417"/>
    </location>
</feature>
<keyword evidence="4" id="KW-1185">Reference proteome</keyword>
<evidence type="ECO:0000313" key="4">
    <source>
        <dbReference type="Proteomes" id="UP001497444"/>
    </source>
</evidence>
<feature type="domain" description="WRKY19-like zinc finger" evidence="2">
    <location>
        <begin position="368"/>
        <end position="392"/>
    </location>
</feature>
<dbReference type="EMBL" id="OZ020114">
    <property type="protein sequence ID" value="CAK9267193.1"/>
    <property type="molecule type" value="Genomic_DNA"/>
</dbReference>
<evidence type="ECO:0000313" key="3">
    <source>
        <dbReference type="EMBL" id="CAK9267193.1"/>
    </source>
</evidence>
<feature type="domain" description="WRKY19-like zinc finger" evidence="2">
    <location>
        <begin position="571"/>
        <end position="595"/>
    </location>
</feature>
<feature type="region of interest" description="Disordered" evidence="1">
    <location>
        <begin position="278"/>
        <end position="342"/>
    </location>
</feature>
<dbReference type="InterPro" id="IPR056866">
    <property type="entry name" value="Znf_WRKY19"/>
</dbReference>
<proteinExistence type="predicted"/>
<feature type="compositionally biased region" description="Low complexity" evidence="1">
    <location>
        <begin position="323"/>
        <end position="336"/>
    </location>
</feature>
<accession>A0ABP0WNA8</accession>
<feature type="domain" description="WRKY19-like zinc finger" evidence="2">
    <location>
        <begin position="418"/>
        <end position="442"/>
    </location>
</feature>
<name>A0ABP0WNA8_9BRYO</name>
<feature type="domain" description="WRKY19-like zinc finger" evidence="2">
    <location>
        <begin position="468"/>
        <end position="492"/>
    </location>
</feature>
<gene>
    <name evidence="3" type="ORF">CSSPJE1EN1_LOCUS12671</name>
</gene>
<reference evidence="3" key="1">
    <citation type="submission" date="2024-02" db="EMBL/GenBank/DDBJ databases">
        <authorList>
            <consortium name="ELIXIR-Norway"/>
            <consortium name="Elixir Norway"/>
        </authorList>
    </citation>
    <scope>NUCLEOTIDE SEQUENCE</scope>
</reference>
<dbReference type="Proteomes" id="UP001497444">
    <property type="component" value="Chromosome 19"/>
</dbReference>
<dbReference type="Pfam" id="PF24906">
    <property type="entry name" value="Zf_WRKY19"/>
    <property type="match status" value="7"/>
</dbReference>
<feature type="domain" description="WRKY19-like zinc finger" evidence="2">
    <location>
        <begin position="443"/>
        <end position="467"/>
    </location>
</feature>
<dbReference type="PANTHER" id="PTHR31827">
    <property type="entry name" value="EMB|CAB89363.1"/>
    <property type="match status" value="1"/>
</dbReference>
<sequence>MHAMMHTQTRDELNPMAANSAVAAGLSAAGDGSGRGGGMQQHMLEKSWNQDGGGHDHFHCHQEQEHQQQLQDLLGFCGIKGSTPKQLKRKRLADSMEREESEAELVLELGQMVSSSRGFQEVRAGAGGSSNSSNSSILGLDRPSCNVLLQLGSMRDDSSAAMSIGEGVRQILDPAVVVDNLNNVVTDLGIGPPPNPNLIAPHGPTRECELRASTSLLGLGQCDIIMENLLEGQIQVPVVDEESTSARLVCSGAGYMPSLLMNSHKFPTIAPSGMTYMQVTSTQQQAEEEQEQEQEQEQGEQGEEEEEDQDVEQQEYPKIMRVSTSCGTTSTSGTSGHSERPRPKVCRFRGCSKGPRGASGLCIAHGGGRRCQKNGCNKGAEGRTVFCKAHGGGRRCQTLGCTKSAEGKTDYCIGHGGGRRCTHEGCSKAARGRSGLCIRHGGGKRCQIEGCTKSAEGYSGLCISHGGGRRCQFPACTKGAQGSTMFCKAHGGGKRCIVVGCNKGAEGSTPLCKGHGGGKRCLYDGGGICTKSVHGGTLYCVAHGGGKRCAVEGCAKSARGRTDFCVRHGGGKRCKVEGCGKSAQGSTDFCKAHGGGKRCQWGADQNGHVAFGNLSIYRDDPATSATLTMCDKFARGKTGLCVAHSGLVQDLRVQGGAAAAAAAHAFTPGLAPGLFRGWVSNSGQTQPTTNTSFSSGVTMAVAGGSKPAGSGSDWEMQSVQILVPVSMQKETCSTYPLMYEQLNSITSEGVFNMSLSLPEGRVHGGHLQSLLRGGGEQQLKNTETESLSYDFTLGMRSSSSSLSSSIKMRQQQLQQPVNNQKTRIDAYNTVTAPMDNNQVAVVQQHKMMAHSRLEKVDLNRSLGGVDCNALAPCVNLVNGIDLN</sequence>
<organism evidence="3 4">
    <name type="scientific">Sphagnum jensenii</name>
    <dbReference type="NCBI Taxonomy" id="128206"/>
    <lineage>
        <taxon>Eukaryota</taxon>
        <taxon>Viridiplantae</taxon>
        <taxon>Streptophyta</taxon>
        <taxon>Embryophyta</taxon>
        <taxon>Bryophyta</taxon>
        <taxon>Sphagnophytina</taxon>
        <taxon>Sphagnopsida</taxon>
        <taxon>Sphagnales</taxon>
        <taxon>Sphagnaceae</taxon>
        <taxon>Sphagnum</taxon>
    </lineage>
</organism>
<evidence type="ECO:0000259" key="2">
    <source>
        <dbReference type="Pfam" id="PF24906"/>
    </source>
</evidence>
<protein>
    <recommendedName>
        <fullName evidence="2">WRKY19-like zinc finger domain-containing protein</fullName>
    </recommendedName>
</protein>
<feature type="domain" description="WRKY19-like zinc finger" evidence="2">
    <location>
        <begin position="546"/>
        <end position="570"/>
    </location>
</feature>